<name>A0ABD2JJC1_HETSC</name>
<keyword evidence="2" id="KW-1185">Reference proteome</keyword>
<dbReference type="AlphaFoldDB" id="A0ABD2JJC1"/>
<organism evidence="1 2">
    <name type="scientific">Heterodera schachtii</name>
    <name type="common">Sugarbeet cyst nematode worm</name>
    <name type="synonym">Tylenchus schachtii</name>
    <dbReference type="NCBI Taxonomy" id="97005"/>
    <lineage>
        <taxon>Eukaryota</taxon>
        <taxon>Metazoa</taxon>
        <taxon>Ecdysozoa</taxon>
        <taxon>Nematoda</taxon>
        <taxon>Chromadorea</taxon>
        <taxon>Rhabditida</taxon>
        <taxon>Tylenchina</taxon>
        <taxon>Tylenchomorpha</taxon>
        <taxon>Tylenchoidea</taxon>
        <taxon>Heteroderidae</taxon>
        <taxon>Heteroderinae</taxon>
        <taxon>Heterodera</taxon>
    </lineage>
</organism>
<dbReference type="Proteomes" id="UP001620645">
    <property type="component" value="Unassembled WGS sequence"/>
</dbReference>
<accession>A0ABD2JJC1</accession>
<reference evidence="1 2" key="1">
    <citation type="submission" date="2024-10" db="EMBL/GenBank/DDBJ databases">
        <authorList>
            <person name="Kim D."/>
        </authorList>
    </citation>
    <scope>NUCLEOTIDE SEQUENCE [LARGE SCALE GENOMIC DNA]</scope>
    <source>
        <strain evidence="1">Taebaek</strain>
    </source>
</reference>
<sequence length="74" mass="8590">MEIWNAALRWADEQCRRKGIECSAENRREMLGSVLFNIRFSLIPKEDFTKSVVSTDVLTTEEVDSIYHTIPIQT</sequence>
<comment type="caution">
    <text evidence="1">The sequence shown here is derived from an EMBL/GenBank/DDBJ whole genome shotgun (WGS) entry which is preliminary data.</text>
</comment>
<proteinExistence type="predicted"/>
<dbReference type="EMBL" id="JBICCN010000140">
    <property type="protein sequence ID" value="KAL3090672.1"/>
    <property type="molecule type" value="Genomic_DNA"/>
</dbReference>
<dbReference type="PANTHER" id="PTHR45774">
    <property type="entry name" value="BTB/POZ DOMAIN-CONTAINING"/>
    <property type="match status" value="1"/>
</dbReference>
<protein>
    <submittedName>
        <fullName evidence="1">Uncharacterized protein</fullName>
    </submittedName>
</protein>
<dbReference type="Gene3D" id="1.25.40.420">
    <property type="match status" value="1"/>
</dbReference>
<evidence type="ECO:0000313" key="1">
    <source>
        <dbReference type="EMBL" id="KAL3090672.1"/>
    </source>
</evidence>
<evidence type="ECO:0000313" key="2">
    <source>
        <dbReference type="Proteomes" id="UP001620645"/>
    </source>
</evidence>
<gene>
    <name evidence="1" type="ORF">niasHS_004464</name>
</gene>